<evidence type="ECO:0000259" key="2">
    <source>
        <dbReference type="Pfam" id="PF00082"/>
    </source>
</evidence>
<dbReference type="STRING" id="77044.A0A1W2TKH2"/>
<protein>
    <submittedName>
        <fullName evidence="3">Putative peptidase S8 subtilisin kexin</fullName>
    </submittedName>
</protein>
<accession>A0A1W2TKH2</accession>
<dbReference type="EMBL" id="DF977457">
    <property type="protein sequence ID" value="GAP88740.1"/>
    <property type="molecule type" value="Genomic_DNA"/>
</dbReference>
<dbReference type="SUPFAM" id="SSF48403">
    <property type="entry name" value="Ankyrin repeat"/>
    <property type="match status" value="1"/>
</dbReference>
<dbReference type="InterPro" id="IPR036770">
    <property type="entry name" value="Ankyrin_rpt-contain_sf"/>
</dbReference>
<dbReference type="AlphaFoldDB" id="A0A1W2TKH2"/>
<organism evidence="3">
    <name type="scientific">Rosellinia necatrix</name>
    <name type="common">White root-rot fungus</name>
    <dbReference type="NCBI Taxonomy" id="77044"/>
    <lineage>
        <taxon>Eukaryota</taxon>
        <taxon>Fungi</taxon>
        <taxon>Dikarya</taxon>
        <taxon>Ascomycota</taxon>
        <taxon>Pezizomycotina</taxon>
        <taxon>Sordariomycetes</taxon>
        <taxon>Xylariomycetidae</taxon>
        <taxon>Xylariales</taxon>
        <taxon>Xylariaceae</taxon>
        <taxon>Rosellinia</taxon>
    </lineage>
</organism>
<feature type="domain" description="Peptidase S8/S53" evidence="2">
    <location>
        <begin position="667"/>
        <end position="862"/>
    </location>
</feature>
<evidence type="ECO:0000256" key="1">
    <source>
        <dbReference type="SAM" id="MobiDB-lite"/>
    </source>
</evidence>
<dbReference type="Gene3D" id="3.40.50.200">
    <property type="entry name" value="Peptidase S8/S53 domain"/>
    <property type="match status" value="1"/>
</dbReference>
<evidence type="ECO:0000313" key="3">
    <source>
        <dbReference type="EMBL" id="GAP88740.1"/>
    </source>
</evidence>
<sequence length="964" mass="107738">MLEQGEMQGNEENEEMPSRSRIFEDDFLDSEEEETPFETERPQSSSDTRRQSDLIERIISANFDLDLGDETTKTQFLADYRPCFIGGEDSTLIHMALRSCDDSVQLDRLKPLFALIVGEYPEILEVRNSMAETTLHYAIQQKLSDAAEYLCRCAPREAAAKAISCRGRSGGNCLHAAIQSHLKITATEYLISVCEPDAAVAVDDLGRTPLHYIVGEAHRPSAKRATVGSDSTTAKREHRSPRSPDLVRLLVEKNDMVLRSRDAMGRTPYQQRVSRLESKMARAKQRKNDTMRRAAEHYARVGRSAIERAKGDMLDYVSPPLVGRKPLDMEPLRGGSKRMAEEHYSNMIRRGGNITVSKSSSWLNPKPSNTEQSGSDTADLQPNLRELVRKDHIASFILLYCMRTFSPKEIIECLYGSSQERQIEFDLSGLPTKSISEDYLDRLSKHLQFERVLKYVVLPRLTVEASAKFPVSRERARNGGGGNLVPVFNWLRLNGVEKILKVTVVDDKEPAHTDSNIEEALHHFDIEIWDWRRLDVSSEVIYTVAPRAKEIHLYSSGNNAVLMGWASPEGLPKFAELKIVNISVQKGRESIGRLEGYLRVFSETLAARTSGRLKVRHMIVGDDDVGFASSVENKERYMQAETPWVDCIRNFVKLLYRAPMSKEIQPIKIGVIDDGIDGSLTLFEGKIAAGKSFHYTTSGLISPYFISPTGHGTLMCTIIATLCPNASLYIAKLDREHSNFKELSEAICWATDHGVDMIVFSGIIYSLKTDQAGVMDVAEAASRATKREIMMFCAANDSGSHVHEPSYLGRCVRIGGETRGSAKFAGIDTAGIDFILPGDYILPFHHETGLNFSNVTGHPVATAIAASLAGFLLFCSRFLGDDKYGEWLAHGGMRFAFKTMAEGRDGKFPVVQEFFERRFMRELRSGKEPAREQNGHGITDIEWDEDCTKALKVVMDSLKGGNLA</sequence>
<dbReference type="GO" id="GO:0004252">
    <property type="term" value="F:serine-type endopeptidase activity"/>
    <property type="evidence" value="ECO:0007669"/>
    <property type="project" value="InterPro"/>
</dbReference>
<dbReference type="InterPro" id="IPR036852">
    <property type="entry name" value="Peptidase_S8/S53_dom_sf"/>
</dbReference>
<proteinExistence type="predicted"/>
<reference evidence="3" key="1">
    <citation type="submission" date="2016-03" db="EMBL/GenBank/DDBJ databases">
        <title>Draft genome sequence of Rosellinia necatrix.</title>
        <authorList>
            <person name="Kanematsu S."/>
        </authorList>
    </citation>
    <scope>NUCLEOTIDE SEQUENCE [LARGE SCALE GENOMIC DNA]</scope>
    <source>
        <strain evidence="3">W97</strain>
    </source>
</reference>
<dbReference type="Pfam" id="PF00082">
    <property type="entry name" value="Peptidase_S8"/>
    <property type="match status" value="1"/>
</dbReference>
<keyword evidence="4" id="KW-1185">Reference proteome</keyword>
<gene>
    <name evidence="3" type="ORF">SAMD00023353_1201580</name>
</gene>
<dbReference type="InterPro" id="IPR000209">
    <property type="entry name" value="Peptidase_S8/S53_dom"/>
</dbReference>
<feature type="compositionally biased region" description="Acidic residues" evidence="1">
    <location>
        <begin position="25"/>
        <end position="37"/>
    </location>
</feature>
<dbReference type="Gene3D" id="1.25.40.20">
    <property type="entry name" value="Ankyrin repeat-containing domain"/>
    <property type="match status" value="1"/>
</dbReference>
<dbReference type="OrthoDB" id="5093543at2759"/>
<dbReference type="SUPFAM" id="SSF52743">
    <property type="entry name" value="Subtilisin-like"/>
    <property type="match status" value="1"/>
</dbReference>
<name>A0A1W2TKH2_ROSNE</name>
<dbReference type="GO" id="GO:0006508">
    <property type="term" value="P:proteolysis"/>
    <property type="evidence" value="ECO:0007669"/>
    <property type="project" value="InterPro"/>
</dbReference>
<dbReference type="Proteomes" id="UP000054516">
    <property type="component" value="Unassembled WGS sequence"/>
</dbReference>
<feature type="region of interest" description="Disordered" evidence="1">
    <location>
        <begin position="222"/>
        <end position="243"/>
    </location>
</feature>
<feature type="region of interest" description="Disordered" evidence="1">
    <location>
        <begin position="1"/>
        <end position="51"/>
    </location>
</feature>
<feature type="region of interest" description="Disordered" evidence="1">
    <location>
        <begin position="356"/>
        <end position="378"/>
    </location>
</feature>
<evidence type="ECO:0000313" key="4">
    <source>
        <dbReference type="Proteomes" id="UP000054516"/>
    </source>
</evidence>